<dbReference type="AlphaFoldDB" id="A0A449IHW2"/>
<name>A0A449IHW2_PSEFR</name>
<reference evidence="1 2" key="1">
    <citation type="submission" date="2019-02" db="EMBL/GenBank/DDBJ databases">
        <authorList>
            <consortium name="Pathogen Informatics"/>
        </authorList>
    </citation>
    <scope>NUCLEOTIDE SEQUENCE [LARGE SCALE GENOMIC DNA]</scope>
    <source>
        <strain evidence="1 2">3012STDY7103891</strain>
    </source>
</reference>
<evidence type="ECO:0000313" key="2">
    <source>
        <dbReference type="Proteomes" id="UP000330809"/>
    </source>
</evidence>
<gene>
    <name evidence="1" type="ORF">NCTC10754_01545</name>
</gene>
<dbReference type="EMBL" id="CAACYJ010000025">
    <property type="protein sequence ID" value="VFB18976.1"/>
    <property type="molecule type" value="Genomic_DNA"/>
</dbReference>
<proteinExistence type="predicted"/>
<evidence type="ECO:0000313" key="1">
    <source>
        <dbReference type="EMBL" id="VFB18976.1"/>
    </source>
</evidence>
<sequence length="213" mass="23631">MSSIPRVLWQTDVSGASASTSIRRWTSIPRNSPLANRGLSLSATRFRVPDSSRRARTPRLMLRRRSTSLLVTRPSAACWSASTAARSTRQKSTNAPCMTLPGNWPVFTKDTIRSGEDPSKRAASVAVNVAFKPKSSAPMCFIFRLMGAWAWPRMISATMARTGAYAAELNETFNSLYQAPKWRMNCLESAWFAACSFASTKVRNPDDRSWAIT</sequence>
<dbReference type="Proteomes" id="UP000330809">
    <property type="component" value="Unassembled WGS sequence"/>
</dbReference>
<organism evidence="1 2">
    <name type="scientific">Pseudomonas fragi</name>
    <dbReference type="NCBI Taxonomy" id="296"/>
    <lineage>
        <taxon>Bacteria</taxon>
        <taxon>Pseudomonadati</taxon>
        <taxon>Pseudomonadota</taxon>
        <taxon>Gammaproteobacteria</taxon>
        <taxon>Pseudomonadales</taxon>
        <taxon>Pseudomonadaceae</taxon>
        <taxon>Pseudomonas</taxon>
    </lineage>
</organism>
<accession>A0A449IHW2</accession>
<protein>
    <submittedName>
        <fullName evidence="1">Uncharacterized protein</fullName>
    </submittedName>
</protein>